<keyword evidence="3" id="KW-1133">Transmembrane helix</keyword>
<keyword evidence="3" id="KW-0472">Membrane</keyword>
<dbReference type="InterPro" id="IPR023298">
    <property type="entry name" value="ATPase_P-typ_TM_dom_sf"/>
</dbReference>
<organism evidence="5 6">
    <name type="scientific">Solanum tuberosum</name>
    <name type="common">Potato</name>
    <dbReference type="NCBI Taxonomy" id="4113"/>
    <lineage>
        <taxon>Eukaryota</taxon>
        <taxon>Viridiplantae</taxon>
        <taxon>Streptophyta</taxon>
        <taxon>Embryophyta</taxon>
        <taxon>Tracheophyta</taxon>
        <taxon>Spermatophyta</taxon>
        <taxon>Magnoliopsida</taxon>
        <taxon>eudicotyledons</taxon>
        <taxon>Gunneridae</taxon>
        <taxon>Pentapetalae</taxon>
        <taxon>asterids</taxon>
        <taxon>lamiids</taxon>
        <taxon>Solanales</taxon>
        <taxon>Solanaceae</taxon>
        <taxon>Solanoideae</taxon>
        <taxon>Solaneae</taxon>
        <taxon>Solanum</taxon>
    </lineage>
</organism>
<dbReference type="Proteomes" id="UP000826656">
    <property type="component" value="Unassembled WGS sequence"/>
</dbReference>
<sequence>MDTLGALALATEKPTEELMKKKPVDRTAPLITNVMWRNLMAQALYQIAVLLTLQYKGESIFGVNKRVNDTLFFNTIVLCQVFNEFSARNLEKKNVFKGLHKNKLFIVIIGITLVLQVVMVEFLKKFANTERLNWGQWVICSCILANWLACQVHKCTRETNLQLSQSCTEFFYYSYGA</sequence>
<evidence type="ECO:0000259" key="4">
    <source>
        <dbReference type="Pfam" id="PF00689"/>
    </source>
</evidence>
<dbReference type="PANTHER" id="PTHR24093:SF434">
    <property type="entry name" value="CALCIUM-TRANSPORTING ATPASE 13, PLASMA MEMBRANE-TYPE-RELATED"/>
    <property type="match status" value="1"/>
</dbReference>
<feature type="transmembrane region" description="Helical" evidence="3">
    <location>
        <begin position="134"/>
        <end position="152"/>
    </location>
</feature>
<keyword evidence="2" id="KW-0460">Magnesium</keyword>
<evidence type="ECO:0000256" key="2">
    <source>
        <dbReference type="ARBA" id="ARBA00022842"/>
    </source>
</evidence>
<evidence type="ECO:0000256" key="3">
    <source>
        <dbReference type="SAM" id="Phobius"/>
    </source>
</evidence>
<keyword evidence="6" id="KW-1185">Reference proteome</keyword>
<reference evidence="5 6" key="1">
    <citation type="journal article" date="2021" name="bioRxiv">
        <title>Chromosome-scale and haplotype-resolved genome assembly of a tetraploid potato cultivar.</title>
        <authorList>
            <person name="Sun H."/>
            <person name="Jiao W.-B."/>
            <person name="Krause K."/>
            <person name="Campoy J.A."/>
            <person name="Goel M."/>
            <person name="Folz-Donahue K."/>
            <person name="Kukat C."/>
            <person name="Huettel B."/>
            <person name="Schneeberger K."/>
        </authorList>
    </citation>
    <scope>NUCLEOTIDE SEQUENCE [LARGE SCALE GENOMIC DNA]</scope>
    <source>
        <strain evidence="5">SolTubOtavaFocal</strain>
        <tissue evidence="5">Leaves</tissue>
    </source>
</reference>
<keyword evidence="1" id="KW-0479">Metal-binding</keyword>
<dbReference type="EMBL" id="JAIVGD010000028">
    <property type="protein sequence ID" value="KAH0738909.1"/>
    <property type="molecule type" value="Genomic_DNA"/>
</dbReference>
<feature type="transmembrane region" description="Helical" evidence="3">
    <location>
        <begin position="104"/>
        <end position="122"/>
    </location>
</feature>
<dbReference type="SUPFAM" id="SSF81665">
    <property type="entry name" value="Calcium ATPase, transmembrane domain M"/>
    <property type="match status" value="1"/>
</dbReference>
<comment type="caution">
    <text evidence="5">The sequence shown here is derived from an EMBL/GenBank/DDBJ whole genome shotgun (WGS) entry which is preliminary data.</text>
</comment>
<name>A0ABQ7TW20_SOLTU</name>
<evidence type="ECO:0000313" key="6">
    <source>
        <dbReference type="Proteomes" id="UP000826656"/>
    </source>
</evidence>
<dbReference type="Gene3D" id="1.20.1110.10">
    <property type="entry name" value="Calcium-transporting ATPase, transmembrane domain"/>
    <property type="match status" value="1"/>
</dbReference>
<evidence type="ECO:0000256" key="1">
    <source>
        <dbReference type="ARBA" id="ARBA00022723"/>
    </source>
</evidence>
<dbReference type="Pfam" id="PF00689">
    <property type="entry name" value="Cation_ATPase_C"/>
    <property type="match status" value="1"/>
</dbReference>
<gene>
    <name evidence="5" type="ORF">KY290_037614</name>
</gene>
<feature type="domain" description="Cation-transporting P-type ATPase C-terminal" evidence="4">
    <location>
        <begin position="1"/>
        <end position="147"/>
    </location>
</feature>
<dbReference type="InterPro" id="IPR006068">
    <property type="entry name" value="ATPase_P-typ_cation-transptr_C"/>
</dbReference>
<proteinExistence type="predicted"/>
<keyword evidence="3" id="KW-0812">Transmembrane</keyword>
<dbReference type="PANTHER" id="PTHR24093">
    <property type="entry name" value="CATION TRANSPORTING ATPASE"/>
    <property type="match status" value="1"/>
</dbReference>
<evidence type="ECO:0000313" key="5">
    <source>
        <dbReference type="EMBL" id="KAH0738909.1"/>
    </source>
</evidence>
<accession>A0ABQ7TW20</accession>
<protein>
    <recommendedName>
        <fullName evidence="4">Cation-transporting P-type ATPase C-terminal domain-containing protein</fullName>
    </recommendedName>
</protein>